<reference evidence="1 2" key="1">
    <citation type="submission" date="2018-05" db="EMBL/GenBank/DDBJ databases">
        <title>Acuticoccus sediminis sp. nov., isolated from deep-sea sediment of Indian Ocean.</title>
        <authorList>
            <person name="Liu X."/>
            <person name="Lai Q."/>
            <person name="Du Y."/>
            <person name="Sun F."/>
            <person name="Zhang X."/>
            <person name="Wang S."/>
            <person name="Shao Z."/>
        </authorList>
    </citation>
    <scope>NUCLEOTIDE SEQUENCE [LARGE SCALE GENOMIC DNA]</scope>
    <source>
        <strain evidence="1 2">PTG4-2</strain>
    </source>
</reference>
<evidence type="ECO:0000313" key="1">
    <source>
        <dbReference type="EMBL" id="RAI01128.1"/>
    </source>
</evidence>
<name>A0A8B2NZ93_9HYPH</name>
<accession>A0A8B2NZ93</accession>
<dbReference type="AlphaFoldDB" id="A0A8B2NZ93"/>
<keyword evidence="2" id="KW-1185">Reference proteome</keyword>
<comment type="caution">
    <text evidence="1">The sequence shown here is derived from an EMBL/GenBank/DDBJ whole genome shotgun (WGS) entry which is preliminary data.</text>
</comment>
<proteinExistence type="predicted"/>
<dbReference type="OrthoDB" id="8243072at2"/>
<evidence type="ECO:0000313" key="2">
    <source>
        <dbReference type="Proteomes" id="UP000249590"/>
    </source>
</evidence>
<dbReference type="RefSeq" id="WP_111347738.1">
    <property type="nucleotide sequence ID" value="NZ_QHHQ01000003.1"/>
</dbReference>
<dbReference type="EMBL" id="QHHQ01000003">
    <property type="protein sequence ID" value="RAI01128.1"/>
    <property type="molecule type" value="Genomic_DNA"/>
</dbReference>
<dbReference type="Proteomes" id="UP000249590">
    <property type="component" value="Unassembled WGS sequence"/>
</dbReference>
<protein>
    <submittedName>
        <fullName evidence="1">Uncharacterized protein</fullName>
    </submittedName>
</protein>
<gene>
    <name evidence="1" type="ORF">DLJ53_18095</name>
</gene>
<organism evidence="1 2">
    <name type="scientific">Acuticoccus sediminis</name>
    <dbReference type="NCBI Taxonomy" id="2184697"/>
    <lineage>
        <taxon>Bacteria</taxon>
        <taxon>Pseudomonadati</taxon>
        <taxon>Pseudomonadota</taxon>
        <taxon>Alphaproteobacteria</taxon>
        <taxon>Hyphomicrobiales</taxon>
        <taxon>Amorphaceae</taxon>
        <taxon>Acuticoccus</taxon>
    </lineage>
</organism>
<sequence>MDDPEAILTRVLKDYDVTVLDNEGPDIKPRQTKAKQTLVKLLEQHGEGHLQDVLTCFLHTENNAMALLAPIIKAVSSLLRAHPEWWRRDTTAWLEVLDRIDLNRLHTFVKGNMKAVPADKAIATELYRELAGEFAPPTPELFDERYEGASA</sequence>